<dbReference type="NCBIfam" id="TIGR00221">
    <property type="entry name" value="nagA"/>
    <property type="match status" value="1"/>
</dbReference>
<feature type="domain" description="Amidohydrolase-related" evidence="9">
    <location>
        <begin position="58"/>
        <end position="378"/>
    </location>
</feature>
<dbReference type="AlphaFoldDB" id="A0A285S272"/>
<evidence type="ECO:0000313" key="11">
    <source>
        <dbReference type="Proteomes" id="UP000219331"/>
    </source>
</evidence>
<feature type="binding site" evidence="8">
    <location>
        <position position="135"/>
    </location>
    <ligand>
        <name>Zn(2+)</name>
        <dbReference type="ChEBI" id="CHEBI:29105"/>
    </ligand>
</feature>
<dbReference type="InterPro" id="IPR003764">
    <property type="entry name" value="GlcNAc_6-P_deAcase"/>
</dbReference>
<evidence type="ECO:0000256" key="4">
    <source>
        <dbReference type="ARBA" id="ARBA00023277"/>
    </source>
</evidence>
<name>A0A285S272_9HYPH</name>
<organism evidence="10 11">
    <name type="scientific">Stappia indica</name>
    <dbReference type="NCBI Taxonomy" id="538381"/>
    <lineage>
        <taxon>Bacteria</taxon>
        <taxon>Pseudomonadati</taxon>
        <taxon>Pseudomonadota</taxon>
        <taxon>Alphaproteobacteria</taxon>
        <taxon>Hyphomicrobiales</taxon>
        <taxon>Stappiaceae</taxon>
        <taxon>Stappia</taxon>
    </lineage>
</organism>
<dbReference type="Gene3D" id="3.20.20.140">
    <property type="entry name" value="Metal-dependent hydrolases"/>
    <property type="match status" value="1"/>
</dbReference>
<keyword evidence="4 5" id="KW-0119">Carbohydrate metabolism</keyword>
<dbReference type="GO" id="GO:0006046">
    <property type="term" value="P:N-acetylglucosamine catabolic process"/>
    <property type="evidence" value="ECO:0007669"/>
    <property type="project" value="TreeGrafter"/>
</dbReference>
<evidence type="ECO:0000256" key="8">
    <source>
        <dbReference type="PIRSR" id="PIRSR038994-3"/>
    </source>
</evidence>
<feature type="binding site" evidence="8">
    <location>
        <position position="201"/>
    </location>
    <ligand>
        <name>Zn(2+)</name>
        <dbReference type="ChEBI" id="CHEBI:29105"/>
    </ligand>
</feature>
<feature type="active site" description="Proton donor/acceptor" evidence="6">
    <location>
        <position position="281"/>
    </location>
</feature>
<dbReference type="InterPro" id="IPR006680">
    <property type="entry name" value="Amidohydro-rel"/>
</dbReference>
<dbReference type="Gene3D" id="2.30.40.10">
    <property type="entry name" value="Urease, subunit C, domain 1"/>
    <property type="match status" value="1"/>
</dbReference>
<dbReference type="RefSeq" id="WP_097174421.1">
    <property type="nucleotide sequence ID" value="NZ_OBML01000003.1"/>
</dbReference>
<protein>
    <submittedName>
        <fullName evidence="10">N-acetylglucosamine 6-phosphate deacetylase</fullName>
    </submittedName>
</protein>
<feature type="binding site" evidence="7">
    <location>
        <begin position="225"/>
        <end position="226"/>
    </location>
    <ligand>
        <name>substrate</name>
    </ligand>
</feature>
<dbReference type="PANTHER" id="PTHR11113">
    <property type="entry name" value="N-ACETYLGLUCOSAMINE-6-PHOSPHATE DEACETYLASE"/>
    <property type="match status" value="1"/>
</dbReference>
<feature type="binding site" evidence="8">
    <location>
        <position position="222"/>
    </location>
    <ligand>
        <name>Zn(2+)</name>
        <dbReference type="ChEBI" id="CHEBI:29105"/>
    </ligand>
</feature>
<proteinExistence type="inferred from homology"/>
<evidence type="ECO:0000256" key="3">
    <source>
        <dbReference type="ARBA" id="ARBA00022801"/>
    </source>
</evidence>
<dbReference type="Proteomes" id="UP000219331">
    <property type="component" value="Unassembled WGS sequence"/>
</dbReference>
<comment type="cofactor">
    <cofactor evidence="8">
        <name>a divalent metal cation</name>
        <dbReference type="ChEBI" id="CHEBI:60240"/>
    </cofactor>
    <text evidence="8">Binds 1 divalent metal cation per subunit.</text>
</comment>
<feature type="binding site" evidence="7">
    <location>
        <position position="146"/>
    </location>
    <ligand>
        <name>substrate</name>
    </ligand>
</feature>
<evidence type="ECO:0000256" key="1">
    <source>
        <dbReference type="ARBA" id="ARBA00010716"/>
    </source>
</evidence>
<keyword evidence="2 8" id="KW-0479">Metal-binding</keyword>
<dbReference type="OrthoDB" id="9776488at2"/>
<dbReference type="PIRSF" id="PIRSF038994">
    <property type="entry name" value="NagA"/>
    <property type="match status" value="1"/>
</dbReference>
<evidence type="ECO:0000259" key="9">
    <source>
        <dbReference type="Pfam" id="PF01979"/>
    </source>
</evidence>
<dbReference type="SUPFAM" id="SSF51556">
    <property type="entry name" value="Metallo-dependent hydrolases"/>
    <property type="match status" value="1"/>
</dbReference>
<comment type="similarity">
    <text evidence="1 5">Belongs to the metallo-dependent hydrolases superfamily. NagA family.</text>
</comment>
<feature type="binding site" evidence="7">
    <location>
        <position position="233"/>
    </location>
    <ligand>
        <name>substrate</name>
    </ligand>
</feature>
<evidence type="ECO:0000256" key="7">
    <source>
        <dbReference type="PIRSR" id="PIRSR038994-2"/>
    </source>
</evidence>
<accession>A0A285S272</accession>
<dbReference type="SUPFAM" id="SSF51338">
    <property type="entry name" value="Composite domain of metallo-dependent hydrolases"/>
    <property type="match status" value="1"/>
</dbReference>
<dbReference type="PANTHER" id="PTHR11113:SF14">
    <property type="entry name" value="N-ACETYLGLUCOSAMINE-6-PHOSPHATE DEACETYLASE"/>
    <property type="match status" value="1"/>
</dbReference>
<dbReference type="STRING" id="538381.GCA_001696535_04500"/>
<dbReference type="EMBL" id="OBML01000003">
    <property type="protein sequence ID" value="SOC00878.1"/>
    <property type="molecule type" value="Genomic_DNA"/>
</dbReference>
<dbReference type="GO" id="GO:0008448">
    <property type="term" value="F:N-acetylglucosamine-6-phosphate deacetylase activity"/>
    <property type="evidence" value="ECO:0007669"/>
    <property type="project" value="InterPro"/>
</dbReference>
<keyword evidence="11" id="KW-1185">Reference proteome</keyword>
<keyword evidence="3 5" id="KW-0378">Hydrolase</keyword>
<evidence type="ECO:0000256" key="5">
    <source>
        <dbReference type="PIRNR" id="PIRNR038994"/>
    </source>
</evidence>
<dbReference type="Pfam" id="PF01979">
    <property type="entry name" value="Amidohydro_1"/>
    <property type="match status" value="1"/>
</dbReference>
<feature type="binding site" evidence="7">
    <location>
        <begin position="319"/>
        <end position="321"/>
    </location>
    <ligand>
        <name>substrate</name>
    </ligand>
</feature>
<gene>
    <name evidence="10" type="ORF">SAMN05421512_103389</name>
</gene>
<dbReference type="GO" id="GO:0046872">
    <property type="term" value="F:metal ion binding"/>
    <property type="evidence" value="ECO:0007669"/>
    <property type="project" value="UniProtKB-KW"/>
</dbReference>
<evidence type="ECO:0000313" key="10">
    <source>
        <dbReference type="EMBL" id="SOC00878.1"/>
    </source>
</evidence>
<evidence type="ECO:0000256" key="6">
    <source>
        <dbReference type="PIRSR" id="PIRSR038994-1"/>
    </source>
</evidence>
<dbReference type="InterPro" id="IPR032466">
    <property type="entry name" value="Metal_Hydrolase"/>
</dbReference>
<dbReference type="InterPro" id="IPR011059">
    <property type="entry name" value="Metal-dep_hydrolase_composite"/>
</dbReference>
<evidence type="ECO:0000256" key="2">
    <source>
        <dbReference type="ARBA" id="ARBA00022723"/>
    </source>
</evidence>
<sequence>MPDETPRRPLAISARKIFDGESWHENATLLVENGGITGIVRGQDLPGDAERIEAAGDMLVPGFIDLQVNGGGGVQFNTATDRDSIAAIAAAHRRFGTTAFLPTLITDTPQVTERAIRAAIGAATSVPGCLGLHLEGPHLAPARKGAHAAELIRPMDEDDIAQLVDAARRLPLLVVTLAPDIVPSETIRRLVDAGVMVSLGHSDADHATALAATVAGARLVTHLFNAMSPLGHRAPGLAGAALATGALSAGIIVDGLHVADPVIGIAARGKAGPGRLFVVTDAMAPLGTDASSFTLNGREIAREPMGEGLGRLTLADGTLAGADIDMSASLRRLAGPIGLPLELALRMVSLHAAEAAGLAERKGRLLPGFDADFVELDAGLRVRATWIAGSRLYSA</sequence>
<reference evidence="10 11" key="1">
    <citation type="submission" date="2017-08" db="EMBL/GenBank/DDBJ databases">
        <authorList>
            <person name="de Groot N.N."/>
        </authorList>
    </citation>
    <scope>NUCLEOTIDE SEQUENCE [LARGE SCALE GENOMIC DNA]</scope>
    <source>
        <strain evidence="10 11">USBA 352</strain>
    </source>
</reference>
<feature type="binding site" evidence="7">
    <location>
        <position position="257"/>
    </location>
    <ligand>
        <name>substrate</name>
    </ligand>
</feature>